<feature type="region of interest" description="Disordered" evidence="1">
    <location>
        <begin position="28"/>
        <end position="78"/>
    </location>
</feature>
<organism evidence="2 3">
    <name type="scientific">Corchorus olitorius</name>
    <dbReference type="NCBI Taxonomy" id="93759"/>
    <lineage>
        <taxon>Eukaryota</taxon>
        <taxon>Viridiplantae</taxon>
        <taxon>Streptophyta</taxon>
        <taxon>Embryophyta</taxon>
        <taxon>Tracheophyta</taxon>
        <taxon>Spermatophyta</taxon>
        <taxon>Magnoliopsida</taxon>
        <taxon>eudicotyledons</taxon>
        <taxon>Gunneridae</taxon>
        <taxon>Pentapetalae</taxon>
        <taxon>rosids</taxon>
        <taxon>malvids</taxon>
        <taxon>Malvales</taxon>
        <taxon>Malvaceae</taxon>
        <taxon>Grewioideae</taxon>
        <taxon>Apeibeae</taxon>
        <taxon>Corchorus</taxon>
    </lineage>
</organism>
<evidence type="ECO:0000313" key="3">
    <source>
        <dbReference type="Proteomes" id="UP000187203"/>
    </source>
</evidence>
<accession>A0A1R3HG99</accession>
<name>A0A1R3HG99_9ROSI</name>
<feature type="compositionally biased region" description="Basic and acidic residues" evidence="1">
    <location>
        <begin position="31"/>
        <end position="55"/>
    </location>
</feature>
<dbReference type="AlphaFoldDB" id="A0A1R3HG99"/>
<evidence type="ECO:0000313" key="2">
    <source>
        <dbReference type="EMBL" id="OMO69334.1"/>
    </source>
</evidence>
<keyword evidence="3" id="KW-1185">Reference proteome</keyword>
<proteinExistence type="predicted"/>
<dbReference type="EMBL" id="AWUE01020238">
    <property type="protein sequence ID" value="OMO69334.1"/>
    <property type="molecule type" value="Genomic_DNA"/>
</dbReference>
<dbReference type="Proteomes" id="UP000187203">
    <property type="component" value="Unassembled WGS sequence"/>
</dbReference>
<dbReference type="OrthoDB" id="1390315at2759"/>
<comment type="caution">
    <text evidence="2">The sequence shown here is derived from an EMBL/GenBank/DDBJ whole genome shotgun (WGS) entry which is preliminary data.</text>
</comment>
<gene>
    <name evidence="2" type="ORF">COLO4_29123</name>
</gene>
<sequence>MDSNTKKESWNFRDERKKTVKEVKGVVAEAPQEKKEHLEVKERNGSGMKTEKSEGVKGLPHQQVPQPGDFSTEALENL</sequence>
<reference evidence="3" key="1">
    <citation type="submission" date="2013-09" db="EMBL/GenBank/DDBJ databases">
        <title>Corchorus olitorius genome sequencing.</title>
        <authorList>
            <person name="Alam M."/>
            <person name="Haque M.S."/>
            <person name="Islam M.S."/>
            <person name="Emdad E.M."/>
            <person name="Islam M.M."/>
            <person name="Ahmed B."/>
            <person name="Halim A."/>
            <person name="Hossen Q.M.M."/>
            <person name="Hossain M.Z."/>
            <person name="Ahmed R."/>
            <person name="Khan M.M."/>
            <person name="Islam R."/>
            <person name="Rashid M.M."/>
            <person name="Khan S.A."/>
            <person name="Rahman M.S."/>
            <person name="Alam M."/>
            <person name="Yahiya A.S."/>
            <person name="Khan M.S."/>
            <person name="Azam M.S."/>
            <person name="Haque T."/>
            <person name="Lashkar M.Z.H."/>
            <person name="Akhand A.I."/>
            <person name="Morshed G."/>
            <person name="Roy S."/>
            <person name="Uddin K.S."/>
            <person name="Rabeya T."/>
            <person name="Hossain A.S."/>
            <person name="Chowdhury A."/>
            <person name="Snigdha A.R."/>
            <person name="Mortoza M.S."/>
            <person name="Matin S.A."/>
            <person name="Hoque S.M.E."/>
            <person name="Islam M.K."/>
            <person name="Roy D.K."/>
            <person name="Haider R."/>
            <person name="Moosa M.M."/>
            <person name="Elias S.M."/>
            <person name="Hasan A.M."/>
            <person name="Jahan S."/>
            <person name="Shafiuddin M."/>
            <person name="Mahmood N."/>
            <person name="Shommy N.S."/>
        </authorList>
    </citation>
    <scope>NUCLEOTIDE SEQUENCE [LARGE SCALE GENOMIC DNA]</scope>
    <source>
        <strain evidence="3">cv. O-4</strain>
    </source>
</reference>
<protein>
    <submittedName>
        <fullName evidence="2">Uncharacterized protein</fullName>
    </submittedName>
</protein>
<evidence type="ECO:0000256" key="1">
    <source>
        <dbReference type="SAM" id="MobiDB-lite"/>
    </source>
</evidence>